<dbReference type="Proteomes" id="UP000041254">
    <property type="component" value="Unassembled WGS sequence"/>
</dbReference>
<evidence type="ECO:0000259" key="13">
    <source>
        <dbReference type="Pfam" id="PF01217"/>
    </source>
</evidence>
<dbReference type="GO" id="GO:0006886">
    <property type="term" value="P:intracellular protein transport"/>
    <property type="evidence" value="ECO:0007669"/>
    <property type="project" value="TreeGrafter"/>
</dbReference>
<dbReference type="OrthoDB" id="6585768at2759"/>
<reference evidence="14 15" key="1">
    <citation type="submission" date="2014-11" db="EMBL/GenBank/DDBJ databases">
        <authorList>
            <person name="Zhu J."/>
            <person name="Qi W."/>
            <person name="Song R."/>
        </authorList>
    </citation>
    <scope>NUCLEOTIDE SEQUENCE [LARGE SCALE GENOMIC DNA]</scope>
</reference>
<dbReference type="OMA" id="NELMLHS"/>
<evidence type="ECO:0000256" key="9">
    <source>
        <dbReference type="ARBA" id="ARBA00023136"/>
    </source>
</evidence>
<evidence type="ECO:0000256" key="1">
    <source>
        <dbReference type="ARBA" id="ARBA00004255"/>
    </source>
</evidence>
<dbReference type="InterPro" id="IPR022775">
    <property type="entry name" value="AP_mu_sigma_su"/>
</dbReference>
<dbReference type="InterPro" id="IPR039652">
    <property type="entry name" value="Coatomer_zeta"/>
</dbReference>
<evidence type="ECO:0000256" key="5">
    <source>
        <dbReference type="ARBA" id="ARBA00022490"/>
    </source>
</evidence>
<keyword evidence="7 12" id="KW-0653">Protein transport</keyword>
<comment type="subunit">
    <text evidence="3 12">Oligomeric complex that consists of at least the alpha, beta, beta', gamma, delta, epsilon and zeta subunits.</text>
</comment>
<sequence>MHNQVAAIVVLDSDGGRIAVKYFGEHDDFKDFAAQQKFEKQLSEKSNRLTGRNDVEIMMVGEYLALFRSSNDVVVYLVGEGDENELMLLELMNAIYQCICTITGNQVWRRSLLEHLDSLFLMLDECTDGGIIFGTDPAIITQRSNMLEGEPQEGQPFQAALASAREHISRQLFSQS</sequence>
<accession>A0A0G4FZY1</accession>
<keyword evidence="10 12" id="KW-0968">Cytoplasmic vesicle</keyword>
<evidence type="ECO:0000256" key="7">
    <source>
        <dbReference type="ARBA" id="ARBA00022927"/>
    </source>
</evidence>
<protein>
    <recommendedName>
        <fullName evidence="12">Coatomer subunit zeta</fullName>
    </recommendedName>
</protein>
<dbReference type="Pfam" id="PF01217">
    <property type="entry name" value="Clat_adaptor_s"/>
    <property type="match status" value="1"/>
</dbReference>
<dbReference type="PhylomeDB" id="A0A0G4FZY1"/>
<evidence type="ECO:0000256" key="6">
    <source>
        <dbReference type="ARBA" id="ARBA00022892"/>
    </source>
</evidence>
<dbReference type="AlphaFoldDB" id="A0A0G4FZY1"/>
<dbReference type="InParanoid" id="A0A0G4FZY1"/>
<evidence type="ECO:0000313" key="14">
    <source>
        <dbReference type="EMBL" id="CEM20956.1"/>
    </source>
</evidence>
<keyword evidence="6 12" id="KW-0931">ER-Golgi transport</keyword>
<keyword evidence="5 12" id="KW-0963">Cytoplasm</keyword>
<evidence type="ECO:0000256" key="4">
    <source>
        <dbReference type="ARBA" id="ARBA00022448"/>
    </source>
</evidence>
<evidence type="ECO:0000256" key="11">
    <source>
        <dbReference type="ARBA" id="ARBA00045555"/>
    </source>
</evidence>
<evidence type="ECO:0000256" key="2">
    <source>
        <dbReference type="ARBA" id="ARBA00006972"/>
    </source>
</evidence>
<dbReference type="EMBL" id="CDMY01000531">
    <property type="protein sequence ID" value="CEM20956.1"/>
    <property type="molecule type" value="Genomic_DNA"/>
</dbReference>
<dbReference type="PANTHER" id="PTHR11043:SF0">
    <property type="entry name" value="COATOMER SUBUNIT ZETA"/>
    <property type="match status" value="1"/>
</dbReference>
<gene>
    <name evidence="14" type="ORF">Vbra_16590</name>
</gene>
<keyword evidence="9 12" id="KW-0472">Membrane</keyword>
<evidence type="ECO:0000256" key="8">
    <source>
        <dbReference type="ARBA" id="ARBA00023034"/>
    </source>
</evidence>
<dbReference type="Gene3D" id="3.30.450.60">
    <property type="match status" value="1"/>
</dbReference>
<dbReference type="SUPFAM" id="SSF64356">
    <property type="entry name" value="SNARE-like"/>
    <property type="match status" value="1"/>
</dbReference>
<evidence type="ECO:0000256" key="12">
    <source>
        <dbReference type="RuleBase" id="RU366053"/>
    </source>
</evidence>
<keyword evidence="15" id="KW-1185">Reference proteome</keyword>
<dbReference type="InterPro" id="IPR011012">
    <property type="entry name" value="Longin-like_dom_sf"/>
</dbReference>
<organism evidence="14 15">
    <name type="scientific">Vitrella brassicaformis (strain CCMP3155)</name>
    <dbReference type="NCBI Taxonomy" id="1169540"/>
    <lineage>
        <taxon>Eukaryota</taxon>
        <taxon>Sar</taxon>
        <taxon>Alveolata</taxon>
        <taxon>Colpodellida</taxon>
        <taxon>Vitrellaceae</taxon>
        <taxon>Vitrella</taxon>
    </lineage>
</organism>
<evidence type="ECO:0000256" key="10">
    <source>
        <dbReference type="ARBA" id="ARBA00023329"/>
    </source>
</evidence>
<dbReference type="GO" id="GO:0006890">
    <property type="term" value="P:retrograde vesicle-mediated transport, Golgi to endoplasmic reticulum"/>
    <property type="evidence" value="ECO:0007669"/>
    <property type="project" value="UniProtKB-UniRule"/>
</dbReference>
<dbReference type="GO" id="GO:0006891">
    <property type="term" value="P:intra-Golgi vesicle-mediated transport"/>
    <property type="evidence" value="ECO:0007669"/>
    <property type="project" value="TreeGrafter"/>
</dbReference>
<proteinExistence type="inferred from homology"/>
<comment type="similarity">
    <text evidence="2 12">Belongs to the adaptor complexes small subunit family.</text>
</comment>
<dbReference type="FunCoup" id="A0A0G4FZY1">
    <property type="interactions" value="178"/>
</dbReference>
<keyword evidence="8 12" id="KW-0333">Golgi apparatus</keyword>
<evidence type="ECO:0000256" key="3">
    <source>
        <dbReference type="ARBA" id="ARBA00011775"/>
    </source>
</evidence>
<feature type="domain" description="AP complex mu/sigma subunit" evidence="13">
    <location>
        <begin position="5"/>
        <end position="147"/>
    </location>
</feature>
<dbReference type="GO" id="GO:0030126">
    <property type="term" value="C:COPI vesicle coat"/>
    <property type="evidence" value="ECO:0007669"/>
    <property type="project" value="UniProtKB-UniRule"/>
</dbReference>
<name>A0A0G4FZY1_VITBC</name>
<keyword evidence="4 12" id="KW-0813">Transport</keyword>
<evidence type="ECO:0000313" key="15">
    <source>
        <dbReference type="Proteomes" id="UP000041254"/>
    </source>
</evidence>
<dbReference type="VEuPathDB" id="CryptoDB:Vbra_16590"/>
<dbReference type="PANTHER" id="PTHR11043">
    <property type="entry name" value="ZETA-COAT PROTEIN"/>
    <property type="match status" value="1"/>
</dbReference>
<comment type="subcellular location">
    <subcellularLocation>
        <location evidence="12">Cytoplasm</location>
    </subcellularLocation>
    <subcellularLocation>
        <location evidence="1 12">Golgi apparatus membrane</location>
        <topology evidence="1 12">Peripheral membrane protein</topology>
        <orientation evidence="1 12">Cytoplasmic side</orientation>
    </subcellularLocation>
    <subcellularLocation>
        <location evidence="12">Cytoplasmic vesicle</location>
        <location evidence="12">COPI-coated vesicle membrane</location>
        <topology evidence="12">Peripheral membrane protein</topology>
        <orientation evidence="12">Cytoplasmic side</orientation>
    </subcellularLocation>
</comment>
<dbReference type="GO" id="GO:0000139">
    <property type="term" value="C:Golgi membrane"/>
    <property type="evidence" value="ECO:0007669"/>
    <property type="project" value="UniProtKB-SubCell"/>
</dbReference>
<dbReference type="STRING" id="1169540.A0A0G4FZY1"/>
<comment type="function">
    <text evidence="11">The coatomer is a cytosolic protein complex that binds to dilysine motifs and reversibly associates with Golgi non-clathrin-coated vesicles, which further mediate biosynthetic protein transport from the ER, via the Golgi up to the trans Golgi network. Coatomer complex is required for budding from Golgi membranes, and is essential for the retrograde Golgi-to-ER transport of dilysine-tagged proteins. The zeta subunit may be involved in regulating the coat assembly and, hence, the rate of biosynthetic protein transport due to its association-dissociation properties with the coatomer complex.</text>
</comment>